<evidence type="ECO:0000313" key="3">
    <source>
        <dbReference type="Proteomes" id="UP001266305"/>
    </source>
</evidence>
<organism evidence="2 3">
    <name type="scientific">Saguinus oedipus</name>
    <name type="common">Cotton-top tamarin</name>
    <name type="synonym">Oedipomidas oedipus</name>
    <dbReference type="NCBI Taxonomy" id="9490"/>
    <lineage>
        <taxon>Eukaryota</taxon>
        <taxon>Metazoa</taxon>
        <taxon>Chordata</taxon>
        <taxon>Craniata</taxon>
        <taxon>Vertebrata</taxon>
        <taxon>Euteleostomi</taxon>
        <taxon>Mammalia</taxon>
        <taxon>Eutheria</taxon>
        <taxon>Euarchontoglires</taxon>
        <taxon>Primates</taxon>
        <taxon>Haplorrhini</taxon>
        <taxon>Platyrrhini</taxon>
        <taxon>Cebidae</taxon>
        <taxon>Callitrichinae</taxon>
        <taxon>Saguinus</taxon>
    </lineage>
</organism>
<feature type="region of interest" description="Disordered" evidence="1">
    <location>
        <begin position="1"/>
        <end position="29"/>
    </location>
</feature>
<accession>A0ABQ9UIB2</accession>
<feature type="non-terminal residue" evidence="2">
    <location>
        <position position="92"/>
    </location>
</feature>
<dbReference type="Proteomes" id="UP001266305">
    <property type="component" value="Unassembled WGS sequence"/>
</dbReference>
<proteinExistence type="predicted"/>
<gene>
    <name evidence="2" type="ORF">P7K49_025670</name>
</gene>
<keyword evidence="3" id="KW-1185">Reference proteome</keyword>
<protein>
    <submittedName>
        <fullName evidence="2">Uncharacterized protein</fullName>
    </submittedName>
</protein>
<evidence type="ECO:0000313" key="2">
    <source>
        <dbReference type="EMBL" id="KAK2096636.1"/>
    </source>
</evidence>
<feature type="non-terminal residue" evidence="2">
    <location>
        <position position="1"/>
    </location>
</feature>
<sequence length="92" mass="9932">GLQLSLSHTTSAGQGMTEQTAAMDQRAFPWSRESPLWQEGQRPQGYLCPLSAQDQNARHPPPISPEAALGFGVSSPLPGIPQDCVLHSWPVQ</sequence>
<feature type="compositionally biased region" description="Polar residues" evidence="1">
    <location>
        <begin position="1"/>
        <end position="22"/>
    </location>
</feature>
<dbReference type="EMBL" id="JASSZA010000012">
    <property type="protein sequence ID" value="KAK2096636.1"/>
    <property type="molecule type" value="Genomic_DNA"/>
</dbReference>
<evidence type="ECO:0000256" key="1">
    <source>
        <dbReference type="SAM" id="MobiDB-lite"/>
    </source>
</evidence>
<reference evidence="2 3" key="1">
    <citation type="submission" date="2023-05" db="EMBL/GenBank/DDBJ databases">
        <title>B98-5 Cell Line De Novo Hybrid Assembly: An Optical Mapping Approach.</title>
        <authorList>
            <person name="Kananen K."/>
            <person name="Auerbach J.A."/>
            <person name="Kautto E."/>
            <person name="Blachly J.S."/>
        </authorList>
    </citation>
    <scope>NUCLEOTIDE SEQUENCE [LARGE SCALE GENOMIC DNA]</scope>
    <source>
        <strain evidence="2">B95-8</strain>
        <tissue evidence="2">Cell line</tissue>
    </source>
</reference>
<comment type="caution">
    <text evidence="2">The sequence shown here is derived from an EMBL/GenBank/DDBJ whole genome shotgun (WGS) entry which is preliminary data.</text>
</comment>
<feature type="region of interest" description="Disordered" evidence="1">
    <location>
        <begin position="51"/>
        <end position="70"/>
    </location>
</feature>
<name>A0ABQ9UIB2_SAGOE</name>